<dbReference type="InterPro" id="IPR013216">
    <property type="entry name" value="Methyltransf_11"/>
</dbReference>
<dbReference type="PANTHER" id="PTHR43861:SF1">
    <property type="entry name" value="TRANS-ACONITATE 2-METHYLTRANSFERASE"/>
    <property type="match status" value="1"/>
</dbReference>
<dbReference type="GO" id="GO:0017000">
    <property type="term" value="P:antibiotic biosynthetic process"/>
    <property type="evidence" value="ECO:0007669"/>
    <property type="project" value="UniProtKB-ARBA"/>
</dbReference>
<reference evidence="2 3" key="1">
    <citation type="journal article" date="2020" name="Int. J. Syst. Evol. Microbiol.">
        <title>Reclassification of Streptomyces castelarensis and Streptomyces sporoclivatus as later heterotypic synonyms of Streptomyces antimycoticus.</title>
        <authorList>
            <person name="Komaki H."/>
            <person name="Tamura T."/>
        </authorList>
    </citation>
    <scope>NUCLEOTIDE SEQUENCE [LARGE SCALE GENOMIC DNA]</scope>
    <source>
        <strain evidence="2 3">NBRC 12839</strain>
    </source>
</reference>
<evidence type="ECO:0000259" key="1">
    <source>
        <dbReference type="Pfam" id="PF08241"/>
    </source>
</evidence>
<proteinExistence type="predicted"/>
<protein>
    <recommendedName>
        <fullName evidence="1">Methyltransferase type 11 domain-containing protein</fullName>
    </recommendedName>
</protein>
<dbReference type="EMBL" id="BJHV01000002">
    <property type="protein sequence ID" value="GDY49111.1"/>
    <property type="molecule type" value="Genomic_DNA"/>
</dbReference>
<gene>
    <name evidence="2" type="ORF">SANT12839_099930</name>
</gene>
<organism evidence="2 3">
    <name type="scientific">Streptomyces antimycoticus</name>
    <dbReference type="NCBI Taxonomy" id="68175"/>
    <lineage>
        <taxon>Bacteria</taxon>
        <taxon>Bacillati</taxon>
        <taxon>Actinomycetota</taxon>
        <taxon>Actinomycetes</taxon>
        <taxon>Kitasatosporales</taxon>
        <taxon>Streptomycetaceae</taxon>
        <taxon>Streptomyces</taxon>
        <taxon>Streptomyces violaceusniger group</taxon>
    </lineage>
</organism>
<dbReference type="Gene3D" id="3.40.50.150">
    <property type="entry name" value="Vaccinia Virus protein VP39"/>
    <property type="match status" value="1"/>
</dbReference>
<feature type="domain" description="Methyltransferase type 11" evidence="1">
    <location>
        <begin position="60"/>
        <end position="152"/>
    </location>
</feature>
<dbReference type="AlphaFoldDB" id="A0A4D4KIW2"/>
<name>A0A4D4KIW2_9ACTN</name>
<dbReference type="GO" id="GO:0008757">
    <property type="term" value="F:S-adenosylmethionine-dependent methyltransferase activity"/>
    <property type="evidence" value="ECO:0007669"/>
    <property type="project" value="InterPro"/>
</dbReference>
<evidence type="ECO:0000313" key="2">
    <source>
        <dbReference type="EMBL" id="GDY49111.1"/>
    </source>
</evidence>
<sequence>MIARTSVPGRPARRRSVYCDAMALLSYLHRFNQRHPWSHNDHYGPWIAGRVAASKARHVLDIGCGAGNLAALLRRRAVTVTGLEPDPGMARASAKRFADDPAVTIVEADFAGRDPHRRFDAVTLVAVLHHLPLVATLRELRGCLAPGGRLVVVGCYREAGRVDLLVSLLALLLNPVMGLVKHPARAAALPLHMTAPTTPPQETLGDIRAAAAQELPGARIRRRLFWRYSLVYDAPAGHSLNQSVCKHLFWLHCTELFWLHCRGGGGVYWCDSRRCSKVIWPHFDRVVPLAGVGGVDGSFEASVDLHQRAPDRCVEGCRPDSTQVADRPVAAAAGRERAMVRGRHWDLTAGPETAAADLPSRRPAAVVRGGQRRRFRWL</sequence>
<accession>A0A4D4KIW2</accession>
<dbReference type="Proteomes" id="UP000299290">
    <property type="component" value="Unassembled WGS sequence"/>
</dbReference>
<dbReference type="Pfam" id="PF08241">
    <property type="entry name" value="Methyltransf_11"/>
    <property type="match status" value="1"/>
</dbReference>
<dbReference type="CDD" id="cd02440">
    <property type="entry name" value="AdoMet_MTases"/>
    <property type="match status" value="1"/>
</dbReference>
<evidence type="ECO:0000313" key="3">
    <source>
        <dbReference type="Proteomes" id="UP000299290"/>
    </source>
</evidence>
<dbReference type="SUPFAM" id="SSF53335">
    <property type="entry name" value="S-adenosyl-L-methionine-dependent methyltransferases"/>
    <property type="match status" value="1"/>
</dbReference>
<dbReference type="InterPro" id="IPR029063">
    <property type="entry name" value="SAM-dependent_MTases_sf"/>
</dbReference>
<comment type="caution">
    <text evidence="2">The sequence shown here is derived from an EMBL/GenBank/DDBJ whole genome shotgun (WGS) entry which is preliminary data.</text>
</comment>
<keyword evidence="3" id="KW-1185">Reference proteome</keyword>
<dbReference type="PANTHER" id="PTHR43861">
    <property type="entry name" value="TRANS-ACONITATE 2-METHYLTRANSFERASE-RELATED"/>
    <property type="match status" value="1"/>
</dbReference>